<reference evidence="3" key="1">
    <citation type="journal article" date="2023" name="Insect Mol. Biol.">
        <title>Genome sequencing provides insights into the evolution of gene families encoding plant cell wall-degrading enzymes in longhorned beetles.</title>
        <authorList>
            <person name="Shin N.R."/>
            <person name="Okamura Y."/>
            <person name="Kirsch R."/>
            <person name="Pauchet Y."/>
        </authorList>
    </citation>
    <scope>NUCLEOTIDE SEQUENCE</scope>
    <source>
        <strain evidence="3">AMC_N1</strain>
    </source>
</reference>
<gene>
    <name evidence="3" type="ORF">NQ318_002921</name>
</gene>
<proteinExistence type="inferred from homology"/>
<evidence type="ECO:0000256" key="2">
    <source>
        <dbReference type="SAM" id="MobiDB-lite"/>
    </source>
</evidence>
<comment type="caution">
    <text evidence="3">The sequence shown here is derived from an EMBL/GenBank/DDBJ whole genome shotgun (WGS) entry which is preliminary data.</text>
</comment>
<evidence type="ECO:0008006" key="5">
    <source>
        <dbReference type="Google" id="ProtNLM"/>
    </source>
</evidence>
<comment type="similarity">
    <text evidence="1">Belongs to the CFAP97 family.</text>
</comment>
<feature type="region of interest" description="Disordered" evidence="2">
    <location>
        <begin position="20"/>
        <end position="67"/>
    </location>
</feature>
<feature type="compositionally biased region" description="Basic and acidic residues" evidence="2">
    <location>
        <begin position="39"/>
        <end position="52"/>
    </location>
</feature>
<evidence type="ECO:0000256" key="1">
    <source>
        <dbReference type="ARBA" id="ARBA00008315"/>
    </source>
</evidence>
<dbReference type="AlphaFoldDB" id="A0AAV8Y6N7"/>
<dbReference type="InterPro" id="IPR038791">
    <property type="entry name" value="Cfap97/Hemingway"/>
</dbReference>
<sequence length="168" mass="19585">MEKSLLLKLNDCSTCDDIKNANEENITAVTSDHEESEQEDSKNSENEVKNDNYDSESFEEDDDDDINDLERNFIVESLRMSELKKPLPNKTFSTYELRDIERNNEILMSKILSNNKRANQYKVAPRATNHNKISSSAINRRKNQDKIDRDNQILLKKIQTVRSCVNRK</sequence>
<dbReference type="Proteomes" id="UP001162162">
    <property type="component" value="Unassembled WGS sequence"/>
</dbReference>
<dbReference type="EMBL" id="JAPWTK010000203">
    <property type="protein sequence ID" value="KAJ8945914.1"/>
    <property type="molecule type" value="Genomic_DNA"/>
</dbReference>
<organism evidence="3 4">
    <name type="scientific">Aromia moschata</name>
    <dbReference type="NCBI Taxonomy" id="1265417"/>
    <lineage>
        <taxon>Eukaryota</taxon>
        <taxon>Metazoa</taxon>
        <taxon>Ecdysozoa</taxon>
        <taxon>Arthropoda</taxon>
        <taxon>Hexapoda</taxon>
        <taxon>Insecta</taxon>
        <taxon>Pterygota</taxon>
        <taxon>Neoptera</taxon>
        <taxon>Endopterygota</taxon>
        <taxon>Coleoptera</taxon>
        <taxon>Polyphaga</taxon>
        <taxon>Cucujiformia</taxon>
        <taxon>Chrysomeloidea</taxon>
        <taxon>Cerambycidae</taxon>
        <taxon>Cerambycinae</taxon>
        <taxon>Callichromatini</taxon>
        <taxon>Aromia</taxon>
    </lineage>
</organism>
<feature type="compositionally biased region" description="Acidic residues" evidence="2">
    <location>
        <begin position="53"/>
        <end position="67"/>
    </location>
</feature>
<evidence type="ECO:0000313" key="3">
    <source>
        <dbReference type="EMBL" id="KAJ8945914.1"/>
    </source>
</evidence>
<name>A0AAV8Y6N7_9CUCU</name>
<keyword evidence="4" id="KW-1185">Reference proteome</keyword>
<dbReference type="PANTHER" id="PTHR23035">
    <property type="entry name" value="CILIA- AND FLAGELLA-ASSOCIATED PROTEIN 97-RELATED"/>
    <property type="match status" value="1"/>
</dbReference>
<dbReference type="InterPro" id="IPR029488">
    <property type="entry name" value="Hmw/CFAP97"/>
</dbReference>
<dbReference type="Pfam" id="PF13879">
    <property type="entry name" value="Hmw_CFAP97"/>
    <property type="match status" value="1"/>
</dbReference>
<evidence type="ECO:0000313" key="4">
    <source>
        <dbReference type="Proteomes" id="UP001162162"/>
    </source>
</evidence>
<protein>
    <recommendedName>
        <fullName evidence="5">Cilia- and flagella-associated protein 97-like</fullName>
    </recommendedName>
</protein>
<accession>A0AAV8Y6N7</accession>